<name>A0A423EYT8_9PSED</name>
<feature type="signal peptide" evidence="6">
    <location>
        <begin position="1"/>
        <end position="28"/>
    </location>
</feature>
<proteinExistence type="inferred from homology"/>
<evidence type="ECO:0000256" key="5">
    <source>
        <dbReference type="ARBA" id="ARBA00023186"/>
    </source>
</evidence>
<sequence length="232" mass="25572">MELTVLMSLLRMLLIAGMLLALAPPARAALKIEGTRLIYFGQDKAAGISVVNQASRDVVVQTWITAEDETANRDVPFAATEPLVKLGPGEHHRLRILYAGAGLPTDRESLFWLNVMEVPLKPEDPNSVQFAIRQRLKLYYRPPMLEGGSSEAVQQLAWRHDGQSITVSNPSAFHLSLVNVHTDTQALSDYLLLKPHESKTLTTPGALPKGTTLHFTEINDIGLQARHRAALN</sequence>
<dbReference type="PANTHER" id="PTHR30251:SF2">
    <property type="entry name" value="FIMBRIAL CHAPERONE YADV-RELATED"/>
    <property type="match status" value="1"/>
</dbReference>
<dbReference type="InterPro" id="IPR013783">
    <property type="entry name" value="Ig-like_fold"/>
</dbReference>
<evidence type="ECO:0000313" key="9">
    <source>
        <dbReference type="EMBL" id="ROM46237.1"/>
    </source>
</evidence>
<evidence type="ECO:0000313" key="10">
    <source>
        <dbReference type="Proteomes" id="UP000284656"/>
    </source>
</evidence>
<dbReference type="Gene3D" id="2.60.40.10">
    <property type="entry name" value="Immunoglobulins"/>
    <property type="match status" value="2"/>
</dbReference>
<feature type="domain" description="Pili assembly chaperone N-terminal" evidence="7">
    <location>
        <begin position="30"/>
        <end position="145"/>
    </location>
</feature>
<feature type="domain" description="Pili assembly chaperone C-terminal" evidence="8">
    <location>
        <begin position="167"/>
        <end position="224"/>
    </location>
</feature>
<keyword evidence="5" id="KW-0143">Chaperone</keyword>
<dbReference type="GO" id="GO:0071555">
    <property type="term" value="P:cell wall organization"/>
    <property type="evidence" value="ECO:0007669"/>
    <property type="project" value="InterPro"/>
</dbReference>
<dbReference type="AlphaFoldDB" id="A0A423EYT8"/>
<evidence type="ECO:0000259" key="8">
    <source>
        <dbReference type="Pfam" id="PF02753"/>
    </source>
</evidence>
<dbReference type="InterPro" id="IPR050643">
    <property type="entry name" value="Periplasmic_pilus_chap"/>
</dbReference>
<dbReference type="InterPro" id="IPR036316">
    <property type="entry name" value="Pili_assmbl_chap_C_dom_sf"/>
</dbReference>
<dbReference type="Pfam" id="PF00345">
    <property type="entry name" value="PapD_N"/>
    <property type="match status" value="1"/>
</dbReference>
<dbReference type="PRINTS" id="PR00969">
    <property type="entry name" value="CHAPERONPILI"/>
</dbReference>
<dbReference type="InterPro" id="IPR001829">
    <property type="entry name" value="Pili_assmbl_chaperone_bac"/>
</dbReference>
<organism evidence="9 10">
    <name type="scientific">Pseudomonas poae</name>
    <dbReference type="NCBI Taxonomy" id="200451"/>
    <lineage>
        <taxon>Bacteria</taxon>
        <taxon>Pseudomonadati</taxon>
        <taxon>Pseudomonadota</taxon>
        <taxon>Gammaproteobacteria</taxon>
        <taxon>Pseudomonadales</taxon>
        <taxon>Pseudomonadaceae</taxon>
        <taxon>Pseudomonas</taxon>
    </lineage>
</organism>
<dbReference type="PANTHER" id="PTHR30251">
    <property type="entry name" value="PILUS ASSEMBLY CHAPERONE"/>
    <property type="match status" value="1"/>
</dbReference>
<evidence type="ECO:0000259" key="7">
    <source>
        <dbReference type="Pfam" id="PF00345"/>
    </source>
</evidence>
<keyword evidence="4" id="KW-0574">Periplasm</keyword>
<evidence type="ECO:0000256" key="2">
    <source>
        <dbReference type="ARBA" id="ARBA00007399"/>
    </source>
</evidence>
<comment type="caution">
    <text evidence="9">The sequence shown here is derived from an EMBL/GenBank/DDBJ whole genome shotgun (WGS) entry which is preliminary data.</text>
</comment>
<evidence type="ECO:0000256" key="6">
    <source>
        <dbReference type="SAM" id="SignalP"/>
    </source>
</evidence>
<dbReference type="SUPFAM" id="SSF49584">
    <property type="entry name" value="Periplasmic chaperone C-domain"/>
    <property type="match status" value="1"/>
</dbReference>
<dbReference type="Pfam" id="PF02753">
    <property type="entry name" value="PapD_C"/>
    <property type="match status" value="1"/>
</dbReference>
<protein>
    <submittedName>
        <fullName evidence="9">Phytochrome sensor protein</fullName>
    </submittedName>
</protein>
<gene>
    <name evidence="9" type="ORF">BK648_16170</name>
</gene>
<evidence type="ECO:0000256" key="3">
    <source>
        <dbReference type="ARBA" id="ARBA00022729"/>
    </source>
</evidence>
<dbReference type="SUPFAM" id="SSF49354">
    <property type="entry name" value="PapD-like"/>
    <property type="match status" value="1"/>
</dbReference>
<accession>A0A423EYT8</accession>
<dbReference type="Proteomes" id="UP000284656">
    <property type="component" value="Unassembled WGS sequence"/>
</dbReference>
<comment type="similarity">
    <text evidence="2">Belongs to the periplasmic pilus chaperone family.</text>
</comment>
<dbReference type="InterPro" id="IPR008962">
    <property type="entry name" value="PapD-like_sf"/>
</dbReference>
<dbReference type="GO" id="GO:0030288">
    <property type="term" value="C:outer membrane-bounded periplasmic space"/>
    <property type="evidence" value="ECO:0007669"/>
    <property type="project" value="InterPro"/>
</dbReference>
<evidence type="ECO:0000256" key="4">
    <source>
        <dbReference type="ARBA" id="ARBA00022764"/>
    </source>
</evidence>
<reference evidence="9 10" key="1">
    <citation type="submission" date="2016-10" db="EMBL/GenBank/DDBJ databases">
        <title>Comparative genome analysis of multiple Pseudomonas spp. focuses on biocontrol and plant growth promoting traits.</title>
        <authorList>
            <person name="Tao X.-Y."/>
            <person name="Taylor C.G."/>
        </authorList>
    </citation>
    <scope>NUCLEOTIDE SEQUENCE [LARGE SCALE GENOMIC DNA]</scope>
    <source>
        <strain evidence="9 10">29G9</strain>
    </source>
</reference>
<comment type="subcellular location">
    <subcellularLocation>
        <location evidence="1">Periplasm</location>
    </subcellularLocation>
</comment>
<dbReference type="EMBL" id="MOAY01000050">
    <property type="protein sequence ID" value="ROM46237.1"/>
    <property type="molecule type" value="Genomic_DNA"/>
</dbReference>
<evidence type="ECO:0000256" key="1">
    <source>
        <dbReference type="ARBA" id="ARBA00004418"/>
    </source>
</evidence>
<keyword evidence="3 6" id="KW-0732">Signal</keyword>
<feature type="chain" id="PRO_5019411140" evidence="6">
    <location>
        <begin position="29"/>
        <end position="232"/>
    </location>
</feature>
<dbReference type="InterPro" id="IPR016147">
    <property type="entry name" value="Pili_assmbl_chaperone_N"/>
</dbReference>
<dbReference type="InterPro" id="IPR016148">
    <property type="entry name" value="Pili_assmbl_chaperone_C"/>
</dbReference>